<sequence length="439" mass="49399">MNAGLGRIFLYFLVVTLPVWIVTFLGMQGDGLLRDIGRNLGLIGFMILAMQFILAARIKWIEMAFGFDILIRFHKYIALGALCLLILHPVLLAVDGMGWRLLIGLDLPWYVMAGKAALFLVTASVLFSFFQPRLGVKFEKWRLMHDISALAILALIFIHPWYTGSDMHIPALRALWVGVLLLAAATFVYHRFIRPRNLQKRPYLVREVVREAEDVWTVKLVPPKGEVIADYLPGQFHFLTFFRDPALPVEEHHWTISSSPAQKEYLSSTIKAVGDFTATIGQTKPGDTAAVHGSFGRFSYVLHPGDRDLVFLAGGIGITPLMAMLRHMRDTNDSRSVVLLYANKNAERIIFREELASIASGERPRLSVVHVLSKPGSDWTGETGHVDRGKIEKYCGQNLQGKAFYVCGPFQMSETIIATLRKMGVQGKMIRHEIFTFLD</sequence>
<dbReference type="InterPro" id="IPR001433">
    <property type="entry name" value="OxRdtase_FAD/NAD-bd"/>
</dbReference>
<evidence type="ECO:0000256" key="7">
    <source>
        <dbReference type="ARBA" id="ARBA00022827"/>
    </source>
</evidence>
<keyword evidence="6" id="KW-0479">Metal-binding</keyword>
<dbReference type="GO" id="GO:0051537">
    <property type="term" value="F:2 iron, 2 sulfur cluster binding"/>
    <property type="evidence" value="ECO:0007669"/>
    <property type="project" value="UniProtKB-KW"/>
</dbReference>
<dbReference type="InterPro" id="IPR017938">
    <property type="entry name" value="Riboflavin_synthase-like_b-brl"/>
</dbReference>
<dbReference type="Gene3D" id="2.40.30.10">
    <property type="entry name" value="Translation factors"/>
    <property type="match status" value="1"/>
</dbReference>
<feature type="transmembrane region" description="Helical" evidence="13">
    <location>
        <begin position="76"/>
        <end position="94"/>
    </location>
</feature>
<feature type="transmembrane region" description="Helical" evidence="13">
    <location>
        <begin position="174"/>
        <end position="193"/>
    </location>
</feature>
<dbReference type="SUPFAM" id="SSF63380">
    <property type="entry name" value="Riboflavin synthase domain-like"/>
    <property type="match status" value="1"/>
</dbReference>
<dbReference type="AlphaFoldDB" id="A0A1G6D3S1"/>
<keyword evidence="8 13" id="KW-1133">Transmembrane helix</keyword>
<evidence type="ECO:0000259" key="14">
    <source>
        <dbReference type="PROSITE" id="PS51384"/>
    </source>
</evidence>
<dbReference type="EMBL" id="FMXO01000010">
    <property type="protein sequence ID" value="SDB39740.1"/>
    <property type="molecule type" value="Genomic_DNA"/>
</dbReference>
<keyword evidence="4 13" id="KW-0812">Transmembrane</keyword>
<evidence type="ECO:0000313" key="16">
    <source>
        <dbReference type="Proteomes" id="UP000198771"/>
    </source>
</evidence>
<dbReference type="GO" id="GO:0046872">
    <property type="term" value="F:metal ion binding"/>
    <property type="evidence" value="ECO:0007669"/>
    <property type="project" value="UniProtKB-KW"/>
</dbReference>
<comment type="cofactor">
    <cofactor evidence="1">
        <name>FAD</name>
        <dbReference type="ChEBI" id="CHEBI:57692"/>
    </cofactor>
</comment>
<evidence type="ECO:0000256" key="5">
    <source>
        <dbReference type="ARBA" id="ARBA00022714"/>
    </source>
</evidence>
<keyword evidence="9" id="KW-0560">Oxidoreductase</keyword>
<gene>
    <name evidence="15" type="ORF">SAMN05660653_01890</name>
</gene>
<evidence type="ECO:0000256" key="12">
    <source>
        <dbReference type="ARBA" id="ARBA00023136"/>
    </source>
</evidence>
<dbReference type="RefSeq" id="WP_092120564.1">
    <property type="nucleotide sequence ID" value="NZ_FMXO01000010.1"/>
</dbReference>
<dbReference type="OrthoDB" id="9786134at2"/>
<evidence type="ECO:0000256" key="13">
    <source>
        <dbReference type="SAM" id="Phobius"/>
    </source>
</evidence>
<accession>A0A1G6D3S1</accession>
<dbReference type="PANTHER" id="PTHR47354:SF6">
    <property type="entry name" value="NADH OXIDOREDUCTASE HCR"/>
    <property type="match status" value="1"/>
</dbReference>
<name>A0A1G6D3S1_9BACT</name>
<dbReference type="InterPro" id="IPR013130">
    <property type="entry name" value="Fe3_Rdtase_TM_dom"/>
</dbReference>
<evidence type="ECO:0000256" key="4">
    <source>
        <dbReference type="ARBA" id="ARBA00022692"/>
    </source>
</evidence>
<dbReference type="PRINTS" id="PR00406">
    <property type="entry name" value="CYTB5RDTASE"/>
</dbReference>
<feature type="transmembrane region" description="Helical" evidence="13">
    <location>
        <begin position="39"/>
        <end position="56"/>
    </location>
</feature>
<protein>
    <submittedName>
        <fullName evidence="15">Predicted ferric reductase</fullName>
    </submittedName>
</protein>
<dbReference type="GO" id="GO:0016491">
    <property type="term" value="F:oxidoreductase activity"/>
    <property type="evidence" value="ECO:0007669"/>
    <property type="project" value="UniProtKB-KW"/>
</dbReference>
<dbReference type="PANTHER" id="PTHR47354">
    <property type="entry name" value="NADH OXIDOREDUCTASE HCR"/>
    <property type="match status" value="1"/>
</dbReference>
<evidence type="ECO:0000256" key="2">
    <source>
        <dbReference type="ARBA" id="ARBA00004141"/>
    </source>
</evidence>
<feature type="domain" description="FAD-binding FR-type" evidence="14">
    <location>
        <begin position="198"/>
        <end position="301"/>
    </location>
</feature>
<evidence type="ECO:0000256" key="9">
    <source>
        <dbReference type="ARBA" id="ARBA00023002"/>
    </source>
</evidence>
<keyword evidence="7" id="KW-0274">FAD</keyword>
<feature type="transmembrane region" description="Helical" evidence="13">
    <location>
        <begin position="109"/>
        <end position="131"/>
    </location>
</feature>
<dbReference type="PROSITE" id="PS51384">
    <property type="entry name" value="FAD_FR"/>
    <property type="match status" value="1"/>
</dbReference>
<evidence type="ECO:0000256" key="11">
    <source>
        <dbReference type="ARBA" id="ARBA00023014"/>
    </source>
</evidence>
<dbReference type="InterPro" id="IPR050415">
    <property type="entry name" value="MRET"/>
</dbReference>
<keyword evidence="10" id="KW-0408">Iron</keyword>
<dbReference type="Pfam" id="PF01794">
    <property type="entry name" value="Ferric_reduct"/>
    <property type="match status" value="1"/>
</dbReference>
<dbReference type="Pfam" id="PF00175">
    <property type="entry name" value="NAD_binding_1"/>
    <property type="match status" value="1"/>
</dbReference>
<feature type="transmembrane region" description="Helical" evidence="13">
    <location>
        <begin position="9"/>
        <end position="27"/>
    </location>
</feature>
<keyword evidence="11" id="KW-0411">Iron-sulfur</keyword>
<dbReference type="Gene3D" id="3.40.50.80">
    <property type="entry name" value="Nucleotide-binding domain of ferredoxin-NADP reductase (FNR) module"/>
    <property type="match status" value="1"/>
</dbReference>
<dbReference type="STRING" id="617002.SAMN05660653_01890"/>
<organism evidence="15 16">
    <name type="scientific">Desulfonatronum thiosulfatophilum</name>
    <dbReference type="NCBI Taxonomy" id="617002"/>
    <lineage>
        <taxon>Bacteria</taxon>
        <taxon>Pseudomonadati</taxon>
        <taxon>Thermodesulfobacteriota</taxon>
        <taxon>Desulfovibrionia</taxon>
        <taxon>Desulfovibrionales</taxon>
        <taxon>Desulfonatronaceae</taxon>
        <taxon>Desulfonatronum</taxon>
    </lineage>
</organism>
<evidence type="ECO:0000256" key="10">
    <source>
        <dbReference type="ARBA" id="ARBA00023004"/>
    </source>
</evidence>
<evidence type="ECO:0000256" key="8">
    <source>
        <dbReference type="ARBA" id="ARBA00022989"/>
    </source>
</evidence>
<evidence type="ECO:0000313" key="15">
    <source>
        <dbReference type="EMBL" id="SDB39740.1"/>
    </source>
</evidence>
<dbReference type="GO" id="GO:0016020">
    <property type="term" value="C:membrane"/>
    <property type="evidence" value="ECO:0007669"/>
    <property type="project" value="UniProtKB-SubCell"/>
</dbReference>
<feature type="transmembrane region" description="Helical" evidence="13">
    <location>
        <begin position="143"/>
        <end position="162"/>
    </location>
</feature>
<proteinExistence type="predicted"/>
<keyword evidence="12 13" id="KW-0472">Membrane</keyword>
<comment type="subcellular location">
    <subcellularLocation>
        <location evidence="2">Membrane</location>
        <topology evidence="2">Multi-pass membrane protein</topology>
    </subcellularLocation>
</comment>
<keyword evidence="16" id="KW-1185">Reference proteome</keyword>
<keyword evidence="3" id="KW-0285">Flavoprotein</keyword>
<dbReference type="InterPro" id="IPR017927">
    <property type="entry name" value="FAD-bd_FR_type"/>
</dbReference>
<dbReference type="SUPFAM" id="SSF52343">
    <property type="entry name" value="Ferredoxin reductase-like, C-terminal NADP-linked domain"/>
    <property type="match status" value="1"/>
</dbReference>
<dbReference type="InterPro" id="IPR039261">
    <property type="entry name" value="FNR_nucleotide-bd"/>
</dbReference>
<evidence type="ECO:0000256" key="1">
    <source>
        <dbReference type="ARBA" id="ARBA00001974"/>
    </source>
</evidence>
<dbReference type="Proteomes" id="UP000198771">
    <property type="component" value="Unassembled WGS sequence"/>
</dbReference>
<evidence type="ECO:0000256" key="6">
    <source>
        <dbReference type="ARBA" id="ARBA00022723"/>
    </source>
</evidence>
<evidence type="ECO:0000256" key="3">
    <source>
        <dbReference type="ARBA" id="ARBA00022630"/>
    </source>
</evidence>
<keyword evidence="5" id="KW-0001">2Fe-2S</keyword>
<reference evidence="15 16" key="1">
    <citation type="submission" date="2016-10" db="EMBL/GenBank/DDBJ databases">
        <authorList>
            <person name="de Groot N.N."/>
        </authorList>
    </citation>
    <scope>NUCLEOTIDE SEQUENCE [LARGE SCALE GENOMIC DNA]</scope>
    <source>
        <strain evidence="15 16">ASO4-2</strain>
    </source>
</reference>